<dbReference type="eggNOG" id="COG4126">
    <property type="taxonomic scope" value="Bacteria"/>
</dbReference>
<dbReference type="STRING" id="1484693.RS694_01955"/>
<organism evidence="2 3">
    <name type="scientific">Rhodoferax saidenbachensis</name>
    <dbReference type="NCBI Taxonomy" id="1484693"/>
    <lineage>
        <taxon>Bacteria</taxon>
        <taxon>Pseudomonadati</taxon>
        <taxon>Pseudomonadota</taxon>
        <taxon>Betaproteobacteria</taxon>
        <taxon>Burkholderiales</taxon>
        <taxon>Comamonadaceae</taxon>
        <taxon>Rhodoferax</taxon>
    </lineage>
</organism>
<accession>A0A1P8K630</accession>
<dbReference type="EMBL" id="CP019239">
    <property type="protein sequence ID" value="APW41436.1"/>
    <property type="molecule type" value="Genomic_DNA"/>
</dbReference>
<dbReference type="InterPro" id="IPR052186">
    <property type="entry name" value="Hydantoin_racemase-like"/>
</dbReference>
<reference evidence="2 3" key="1">
    <citation type="submission" date="2017-01" db="EMBL/GenBank/DDBJ databases">
        <authorList>
            <person name="Mah S.A."/>
            <person name="Swanson W.J."/>
            <person name="Moy G.W."/>
            <person name="Vacquier V.D."/>
        </authorList>
    </citation>
    <scope>NUCLEOTIDE SEQUENCE [LARGE SCALE GENOMIC DNA]</scope>
    <source>
        <strain evidence="2 3">DSM 22694</strain>
    </source>
</reference>
<evidence type="ECO:0000313" key="3">
    <source>
        <dbReference type="Proteomes" id="UP000186110"/>
    </source>
</evidence>
<dbReference type="GO" id="GO:0047661">
    <property type="term" value="F:amino-acid racemase activity"/>
    <property type="evidence" value="ECO:0007669"/>
    <property type="project" value="InterPro"/>
</dbReference>
<gene>
    <name evidence="2" type="ORF">RS694_01955</name>
</gene>
<dbReference type="Gene3D" id="3.40.50.12500">
    <property type="match status" value="1"/>
</dbReference>
<dbReference type="Proteomes" id="UP000186110">
    <property type="component" value="Chromosome"/>
</dbReference>
<protein>
    <recommendedName>
        <fullName evidence="4">Asp/Glu racemase</fullName>
    </recommendedName>
</protein>
<dbReference type="InterPro" id="IPR053714">
    <property type="entry name" value="Iso_Racemase_Enz_sf"/>
</dbReference>
<dbReference type="RefSeq" id="WP_051392042.1">
    <property type="nucleotide sequence ID" value="NZ_CP019239.1"/>
</dbReference>
<dbReference type="Pfam" id="PF01177">
    <property type="entry name" value="Asp_Glu_race"/>
    <property type="match status" value="1"/>
</dbReference>
<dbReference type="InterPro" id="IPR015942">
    <property type="entry name" value="Asp/Glu/hydantoin_racemase"/>
</dbReference>
<dbReference type="PANTHER" id="PTHR28047">
    <property type="entry name" value="PROTEIN DCG1"/>
    <property type="match status" value="1"/>
</dbReference>
<dbReference type="KEGG" id="rsb:RS694_01955"/>
<proteinExistence type="inferred from homology"/>
<keyword evidence="3" id="KW-1185">Reference proteome</keyword>
<comment type="similarity">
    <text evidence="1">Belongs to the HyuE racemase family.</text>
</comment>
<sequence>MTESASAVHAGTAQRILVINPNTNPLVSQRVRLAAEAFQSPDLWLEVVNPSEGPLSIESAAERAEAEVQVIRLIQGHQEKPYAAYVLACFDDIALDALRQFVAVPVIGTCEAGIAAARATSPRFAVITTVHSAVPGIRSLLQRYGGGDECVVRAAGIGVAAAASAQGDTLERIAATVEKSLKEDGAQAILLASGGLTGYGDAIGARFGVPVLDGVACAMALAVQSVRESA</sequence>
<dbReference type="AlphaFoldDB" id="A0A1P8K630"/>
<dbReference type="PANTHER" id="PTHR28047:SF5">
    <property type="entry name" value="PROTEIN DCG1"/>
    <property type="match status" value="1"/>
</dbReference>
<evidence type="ECO:0000256" key="1">
    <source>
        <dbReference type="ARBA" id="ARBA00038414"/>
    </source>
</evidence>
<evidence type="ECO:0008006" key="4">
    <source>
        <dbReference type="Google" id="ProtNLM"/>
    </source>
</evidence>
<name>A0A1P8K630_9BURK</name>
<evidence type="ECO:0000313" key="2">
    <source>
        <dbReference type="EMBL" id="APW41436.1"/>
    </source>
</evidence>